<dbReference type="InterPro" id="IPR004089">
    <property type="entry name" value="MCPsignal_dom"/>
</dbReference>
<dbReference type="Gene3D" id="1.10.287.950">
    <property type="entry name" value="Methyl-accepting chemotaxis protein"/>
    <property type="match status" value="1"/>
</dbReference>
<dbReference type="PANTHER" id="PTHR32089:SF112">
    <property type="entry name" value="LYSOZYME-LIKE PROTEIN-RELATED"/>
    <property type="match status" value="1"/>
</dbReference>
<reference evidence="9 10" key="1">
    <citation type="submission" date="2021-03" db="EMBL/GenBank/DDBJ databases">
        <title>Whole genome shotgun sequence of Actinoplanes toevensis NBRC 105298.</title>
        <authorList>
            <person name="Komaki H."/>
            <person name="Tamura T."/>
        </authorList>
    </citation>
    <scope>NUCLEOTIDE SEQUENCE [LARGE SCALE GENOMIC DNA]</scope>
    <source>
        <strain evidence="9 10">NBRC 105298</strain>
    </source>
</reference>
<dbReference type="EMBL" id="BOQN01000128">
    <property type="protein sequence ID" value="GIM96748.1"/>
    <property type="molecule type" value="Genomic_DNA"/>
</dbReference>
<feature type="transmembrane region" description="Helical" evidence="6">
    <location>
        <begin position="23"/>
        <end position="42"/>
    </location>
</feature>
<dbReference type="Pfam" id="PF12729">
    <property type="entry name" value="4HB_MCP_1"/>
    <property type="match status" value="1"/>
</dbReference>
<evidence type="ECO:0000259" key="8">
    <source>
        <dbReference type="PROSITE" id="PS50885"/>
    </source>
</evidence>
<dbReference type="GO" id="GO:0006935">
    <property type="term" value="P:chemotaxis"/>
    <property type="evidence" value="ECO:0007669"/>
    <property type="project" value="InterPro"/>
</dbReference>
<evidence type="ECO:0000313" key="10">
    <source>
        <dbReference type="Proteomes" id="UP000677082"/>
    </source>
</evidence>
<dbReference type="GO" id="GO:0004888">
    <property type="term" value="F:transmembrane signaling receptor activity"/>
    <property type="evidence" value="ECO:0007669"/>
    <property type="project" value="InterPro"/>
</dbReference>
<dbReference type="InterPro" id="IPR004090">
    <property type="entry name" value="Chemotax_Me-accpt_rcpt"/>
</dbReference>
<keyword evidence="1 6" id="KW-0812">Transmembrane</keyword>
<dbReference type="InterPro" id="IPR024478">
    <property type="entry name" value="HlyB_4HB_MCP"/>
</dbReference>
<dbReference type="Proteomes" id="UP000677082">
    <property type="component" value="Unassembled WGS sequence"/>
</dbReference>
<dbReference type="PROSITE" id="PS50885">
    <property type="entry name" value="HAMP"/>
    <property type="match status" value="1"/>
</dbReference>
<evidence type="ECO:0000313" key="9">
    <source>
        <dbReference type="EMBL" id="GIM96748.1"/>
    </source>
</evidence>
<dbReference type="GO" id="GO:0007165">
    <property type="term" value="P:signal transduction"/>
    <property type="evidence" value="ECO:0007669"/>
    <property type="project" value="UniProtKB-KW"/>
</dbReference>
<keyword evidence="6" id="KW-0472">Membrane</keyword>
<accession>A0A920BPZ0</accession>
<evidence type="ECO:0000256" key="6">
    <source>
        <dbReference type="SAM" id="Phobius"/>
    </source>
</evidence>
<dbReference type="InterPro" id="IPR003660">
    <property type="entry name" value="HAMP_dom"/>
</dbReference>
<keyword evidence="3 5" id="KW-0807">Transducer</keyword>
<evidence type="ECO:0000256" key="2">
    <source>
        <dbReference type="ARBA" id="ARBA00022989"/>
    </source>
</evidence>
<dbReference type="PANTHER" id="PTHR32089">
    <property type="entry name" value="METHYL-ACCEPTING CHEMOTAXIS PROTEIN MCPB"/>
    <property type="match status" value="1"/>
</dbReference>
<dbReference type="SUPFAM" id="SSF58104">
    <property type="entry name" value="Methyl-accepting chemotaxis protein (MCP) signaling domain"/>
    <property type="match status" value="1"/>
</dbReference>
<gene>
    <name evidence="9" type="ORF">Ato02nite_085410</name>
</gene>
<protein>
    <submittedName>
        <fullName evidence="9">Methyl-accepting chemotaxis protein</fullName>
    </submittedName>
</protein>
<dbReference type="PRINTS" id="PR00260">
    <property type="entry name" value="CHEMTRNSDUCR"/>
</dbReference>
<dbReference type="AlphaFoldDB" id="A0A920BPZ0"/>
<feature type="domain" description="Methyl-accepting transducer" evidence="7">
    <location>
        <begin position="291"/>
        <end position="517"/>
    </location>
</feature>
<organism evidence="9 10">
    <name type="scientific">Paractinoplanes toevensis</name>
    <dbReference type="NCBI Taxonomy" id="571911"/>
    <lineage>
        <taxon>Bacteria</taxon>
        <taxon>Bacillati</taxon>
        <taxon>Actinomycetota</taxon>
        <taxon>Actinomycetes</taxon>
        <taxon>Micromonosporales</taxon>
        <taxon>Micromonosporaceae</taxon>
        <taxon>Paractinoplanes</taxon>
    </lineage>
</organism>
<dbReference type="PROSITE" id="PS50111">
    <property type="entry name" value="CHEMOTAXIS_TRANSDUC_2"/>
    <property type="match status" value="1"/>
</dbReference>
<feature type="transmembrane region" description="Helical" evidence="6">
    <location>
        <begin position="205"/>
        <end position="225"/>
    </location>
</feature>
<dbReference type="SMART" id="SM00283">
    <property type="entry name" value="MA"/>
    <property type="match status" value="1"/>
</dbReference>
<feature type="domain" description="HAMP" evidence="8">
    <location>
        <begin position="227"/>
        <end position="279"/>
    </location>
</feature>
<keyword evidence="2 6" id="KW-1133">Transmembrane helix</keyword>
<evidence type="ECO:0000256" key="3">
    <source>
        <dbReference type="ARBA" id="ARBA00023224"/>
    </source>
</evidence>
<comment type="similarity">
    <text evidence="4">Belongs to the methyl-accepting chemotaxis (MCP) protein family.</text>
</comment>
<evidence type="ECO:0000256" key="5">
    <source>
        <dbReference type="PROSITE-ProRule" id="PRU00284"/>
    </source>
</evidence>
<evidence type="ECO:0000256" key="4">
    <source>
        <dbReference type="ARBA" id="ARBA00029447"/>
    </source>
</evidence>
<comment type="caution">
    <text evidence="9">The sequence shown here is derived from an EMBL/GenBank/DDBJ whole genome shotgun (WGS) entry which is preliminary data.</text>
</comment>
<keyword evidence="10" id="KW-1185">Reference proteome</keyword>
<dbReference type="CDD" id="cd06225">
    <property type="entry name" value="HAMP"/>
    <property type="match status" value="1"/>
</dbReference>
<name>A0A920BPZ0_9ACTN</name>
<sequence length="542" mass="55936">MDGPATTSRTGNRLNNMRVGTKIVLAVAVVAVVALVTAGVAWQRLGSLDDRVQGLKADNITRLDALVSLQNGMSDMYRALFLFQGAQSAAEKTQYKEATKAGQAAVDTAGDQYVSAPDPSTTWQTQTKAFGAAWAQYKALVNLLLFQEAPPAGITLPTTLADQYTLWGNSETTMNTAVDELMKLERAQATEDSTQAHNDATGAQALILILVLAGVVLSVALALLIGRSISRRLAGVRDVLDAVADGDLTGHAAASGGDEVGMMAVAVNRATTSIRQTVSTLTDSSRVLADSSRQLSASAEAIAANAHDTSTQTGLLAAASEDVSRSVQTVAAGTEEMGSAIREISQSANDAAGVAAKAVSEAATTNATVAKLGESSAEIGNVIKVITSIAEQTNLLALNATIEAARAGEAGKGFAVVAGEVKELAQETAKATGDISQRVEAIQSDTEGAVAAIERISMIIAQINDYQMTIASAVEEQTATTQEMSRSIGEASTGSTSISDNIASVADAARTTTTTVADTQHSAQQLAAMSAELEAVVSRFRV</sequence>
<dbReference type="Pfam" id="PF00015">
    <property type="entry name" value="MCPsignal"/>
    <property type="match status" value="1"/>
</dbReference>
<dbReference type="SMART" id="SM00304">
    <property type="entry name" value="HAMP"/>
    <property type="match status" value="1"/>
</dbReference>
<proteinExistence type="inferred from homology"/>
<evidence type="ECO:0000259" key="7">
    <source>
        <dbReference type="PROSITE" id="PS50111"/>
    </source>
</evidence>
<dbReference type="Pfam" id="PF00672">
    <property type="entry name" value="HAMP"/>
    <property type="match status" value="1"/>
</dbReference>
<dbReference type="GO" id="GO:0016020">
    <property type="term" value="C:membrane"/>
    <property type="evidence" value="ECO:0007669"/>
    <property type="project" value="InterPro"/>
</dbReference>
<dbReference type="RefSeq" id="WP_246608052.1">
    <property type="nucleotide sequence ID" value="NZ_BOQN01000128.1"/>
</dbReference>
<evidence type="ECO:0000256" key="1">
    <source>
        <dbReference type="ARBA" id="ARBA00022692"/>
    </source>
</evidence>